<proteinExistence type="predicted"/>
<dbReference type="AlphaFoldDB" id="A0A507E6I5"/>
<gene>
    <name evidence="1" type="ORF">PhCBS80983_g02965</name>
</gene>
<comment type="caution">
    <text evidence="1">The sequence shown here is derived from an EMBL/GenBank/DDBJ whole genome shotgun (WGS) entry which is preliminary data.</text>
</comment>
<dbReference type="Pfam" id="PF10294">
    <property type="entry name" value="Methyltransf_16"/>
    <property type="match status" value="2"/>
</dbReference>
<organism evidence="1 2">
    <name type="scientific">Powellomyces hirtus</name>
    <dbReference type="NCBI Taxonomy" id="109895"/>
    <lineage>
        <taxon>Eukaryota</taxon>
        <taxon>Fungi</taxon>
        <taxon>Fungi incertae sedis</taxon>
        <taxon>Chytridiomycota</taxon>
        <taxon>Chytridiomycota incertae sedis</taxon>
        <taxon>Chytridiomycetes</taxon>
        <taxon>Spizellomycetales</taxon>
        <taxon>Powellomycetaceae</taxon>
        <taxon>Powellomyces</taxon>
    </lineage>
</organism>
<dbReference type="EMBL" id="QEAQ01000033">
    <property type="protein sequence ID" value="TPX58690.1"/>
    <property type="molecule type" value="Genomic_DNA"/>
</dbReference>
<dbReference type="PANTHER" id="PTHR14614:SF157">
    <property type="entry name" value="METHYLTRANSFERASE TYPE 12 DOMAIN-CONTAINING PROTEIN"/>
    <property type="match status" value="1"/>
</dbReference>
<evidence type="ECO:0000313" key="1">
    <source>
        <dbReference type="EMBL" id="TPX58690.1"/>
    </source>
</evidence>
<dbReference type="InterPro" id="IPR029063">
    <property type="entry name" value="SAM-dependent_MTases_sf"/>
</dbReference>
<accession>A0A507E6I5</accession>
<name>A0A507E6I5_9FUNG</name>
<protein>
    <submittedName>
        <fullName evidence="1">Uncharacterized protein</fullName>
    </submittedName>
</protein>
<dbReference type="PANTHER" id="PTHR14614">
    <property type="entry name" value="HEPATOCELLULAR CARCINOMA-ASSOCIATED ANTIGEN"/>
    <property type="match status" value="1"/>
</dbReference>
<dbReference type="SUPFAM" id="SSF53335">
    <property type="entry name" value="S-adenosyl-L-methionine-dependent methyltransferases"/>
    <property type="match status" value="1"/>
</dbReference>
<dbReference type="Proteomes" id="UP000318582">
    <property type="component" value="Unassembled WGS sequence"/>
</dbReference>
<sequence length="312" mass="34358">MTRITITKSSDKEYLYHNVTMAPHQLVIASRLEDTGSDDDIVDPYLFDPSYTLAAATGKFDCQLLPNSEDWATRNNLGFSVWEGAVTLLSFLHSSDTPEAIEFRRRVLEAREKVLELGSGTGVGGIGVAALGGDVLMTDVESVCDITRNNVRRNQQSGANHGGSCSSRGSSTVDSHNWSNTVSIGLGTASVQTLDWSIPVSEQQKPHDPTSSSIIIAAEVAWLEELVPCFVQTLSDLLRPSPSQRAGTEKVCYWAYKERGTEASKIFTTMSHVMRIFHDLGCEVKEIWREPSREDPGKHVIVNIVRFLENSP</sequence>
<reference evidence="1 2" key="1">
    <citation type="journal article" date="2019" name="Sci. Rep.">
        <title>Comparative genomics of chytrid fungi reveal insights into the obligate biotrophic and pathogenic lifestyle of Synchytrium endobioticum.</title>
        <authorList>
            <person name="van de Vossenberg B.T.L.H."/>
            <person name="Warris S."/>
            <person name="Nguyen H.D.T."/>
            <person name="van Gent-Pelzer M.P.E."/>
            <person name="Joly D.L."/>
            <person name="van de Geest H.C."/>
            <person name="Bonants P.J.M."/>
            <person name="Smith D.S."/>
            <person name="Levesque C.A."/>
            <person name="van der Lee T.A.J."/>
        </authorList>
    </citation>
    <scope>NUCLEOTIDE SEQUENCE [LARGE SCALE GENOMIC DNA]</scope>
    <source>
        <strain evidence="1 2">CBS 809.83</strain>
    </source>
</reference>
<keyword evidence="2" id="KW-1185">Reference proteome</keyword>
<dbReference type="STRING" id="109895.A0A507E6I5"/>
<dbReference type="InterPro" id="IPR019410">
    <property type="entry name" value="Methyltransf_16"/>
</dbReference>
<dbReference type="Gene3D" id="3.40.50.150">
    <property type="entry name" value="Vaccinia Virus protein VP39"/>
    <property type="match status" value="1"/>
</dbReference>
<evidence type="ECO:0000313" key="2">
    <source>
        <dbReference type="Proteomes" id="UP000318582"/>
    </source>
</evidence>